<evidence type="ECO:0000313" key="1">
    <source>
        <dbReference type="EMBL" id="OGG04198.1"/>
    </source>
</evidence>
<protein>
    <submittedName>
        <fullName evidence="1">Uncharacterized protein</fullName>
    </submittedName>
</protein>
<dbReference type="STRING" id="1798374.A2Z33_03530"/>
<reference evidence="1 2" key="1">
    <citation type="journal article" date="2016" name="Nat. Commun.">
        <title>Thousands of microbial genomes shed light on interconnected biogeochemical processes in an aquifer system.</title>
        <authorList>
            <person name="Anantharaman K."/>
            <person name="Brown C.T."/>
            <person name="Hug L.A."/>
            <person name="Sharon I."/>
            <person name="Castelle C.J."/>
            <person name="Probst A.J."/>
            <person name="Thomas B.C."/>
            <person name="Singh A."/>
            <person name="Wilkins M.J."/>
            <person name="Karaoz U."/>
            <person name="Brodie E.L."/>
            <person name="Williams K.H."/>
            <person name="Hubbard S.S."/>
            <person name="Banfield J.F."/>
        </authorList>
    </citation>
    <scope>NUCLEOTIDE SEQUENCE [LARGE SCALE GENOMIC DNA]</scope>
</reference>
<dbReference type="AlphaFoldDB" id="A0A1F5YVF7"/>
<dbReference type="EMBL" id="MFJD01000004">
    <property type="protein sequence ID" value="OGG04198.1"/>
    <property type="molecule type" value="Genomic_DNA"/>
</dbReference>
<comment type="caution">
    <text evidence="1">The sequence shown here is derived from an EMBL/GenBank/DDBJ whole genome shotgun (WGS) entry which is preliminary data.</text>
</comment>
<name>A0A1F5YVF7_9BACT</name>
<gene>
    <name evidence="1" type="ORF">A2Z33_03530</name>
</gene>
<accession>A0A1F5YVF7</accession>
<evidence type="ECO:0000313" key="2">
    <source>
        <dbReference type="Proteomes" id="UP000178448"/>
    </source>
</evidence>
<sequence>MEEKLNNLVQRITASSQPDEVKAELFDTISRGMHALVWPVLLKYIPTERLKGYAEHPETITVDSYIDLISEASGVQDGQAMKDLEQVVNTVLDDVGKVLTKYHIE</sequence>
<proteinExistence type="predicted"/>
<organism evidence="1 2">
    <name type="scientific">Candidatus Gottesmanbacteria bacterium RBG_16_52_11</name>
    <dbReference type="NCBI Taxonomy" id="1798374"/>
    <lineage>
        <taxon>Bacteria</taxon>
        <taxon>Candidatus Gottesmaniibacteriota</taxon>
    </lineage>
</organism>
<dbReference type="Proteomes" id="UP000178448">
    <property type="component" value="Unassembled WGS sequence"/>
</dbReference>